<dbReference type="AlphaFoldDB" id="A0A2T5V8B3"/>
<dbReference type="Pfam" id="PF02683">
    <property type="entry name" value="DsbD_TM"/>
    <property type="match status" value="1"/>
</dbReference>
<feature type="transmembrane region" description="Helical" evidence="7">
    <location>
        <begin position="213"/>
        <end position="238"/>
    </location>
</feature>
<keyword evidence="4" id="KW-0201">Cytochrome c-type biogenesis</keyword>
<organism evidence="9 10">
    <name type="scientific">Breoghania corrubedonensis</name>
    <dbReference type="NCBI Taxonomy" id="665038"/>
    <lineage>
        <taxon>Bacteria</taxon>
        <taxon>Pseudomonadati</taxon>
        <taxon>Pseudomonadota</taxon>
        <taxon>Alphaproteobacteria</taxon>
        <taxon>Hyphomicrobiales</taxon>
        <taxon>Stappiaceae</taxon>
        <taxon>Breoghania</taxon>
    </lineage>
</organism>
<dbReference type="PANTHER" id="PTHR31272">
    <property type="entry name" value="CYTOCHROME C-TYPE BIOGENESIS PROTEIN HI_1454-RELATED"/>
    <property type="match status" value="1"/>
</dbReference>
<feature type="transmembrane region" description="Helical" evidence="7">
    <location>
        <begin position="65"/>
        <end position="87"/>
    </location>
</feature>
<keyword evidence="3 7" id="KW-0812">Transmembrane</keyword>
<keyword evidence="10" id="KW-1185">Reference proteome</keyword>
<feature type="transmembrane region" description="Helical" evidence="7">
    <location>
        <begin position="175"/>
        <end position="201"/>
    </location>
</feature>
<dbReference type="OrthoDB" id="9803065at2"/>
<evidence type="ECO:0000256" key="1">
    <source>
        <dbReference type="ARBA" id="ARBA00004141"/>
    </source>
</evidence>
<dbReference type="RefSeq" id="WP_107990317.1">
    <property type="nucleotide sequence ID" value="NZ_QAYG01000005.1"/>
</dbReference>
<dbReference type="InterPro" id="IPR003834">
    <property type="entry name" value="Cyt_c_assmbl_TM_dom"/>
</dbReference>
<proteinExistence type="inferred from homology"/>
<protein>
    <submittedName>
        <fullName evidence="9">Cytochrome c-type biogenesis protein</fullName>
    </submittedName>
</protein>
<comment type="similarity">
    <text evidence="2">Belongs to the DsbD family.</text>
</comment>
<evidence type="ECO:0000256" key="6">
    <source>
        <dbReference type="ARBA" id="ARBA00023136"/>
    </source>
</evidence>
<comment type="caution">
    <text evidence="9">The sequence shown here is derived from an EMBL/GenBank/DDBJ whole genome shotgun (WGS) entry which is preliminary data.</text>
</comment>
<evidence type="ECO:0000256" key="3">
    <source>
        <dbReference type="ARBA" id="ARBA00022692"/>
    </source>
</evidence>
<comment type="subcellular location">
    <subcellularLocation>
        <location evidence="1">Membrane</location>
        <topology evidence="1">Multi-pass membrane protein</topology>
    </subcellularLocation>
</comment>
<accession>A0A2T5V8B3</accession>
<evidence type="ECO:0000313" key="10">
    <source>
        <dbReference type="Proteomes" id="UP000244081"/>
    </source>
</evidence>
<evidence type="ECO:0000256" key="2">
    <source>
        <dbReference type="ARBA" id="ARBA00006143"/>
    </source>
</evidence>
<keyword evidence="6 7" id="KW-0472">Membrane</keyword>
<evidence type="ECO:0000256" key="7">
    <source>
        <dbReference type="SAM" id="Phobius"/>
    </source>
</evidence>
<keyword evidence="5 7" id="KW-1133">Transmembrane helix</keyword>
<feature type="domain" description="Cytochrome C biogenesis protein transmembrane" evidence="8">
    <location>
        <begin position="5"/>
        <end position="219"/>
    </location>
</feature>
<sequence length="248" mass="26221">MHDVTILGAFFAGLLSFVSPCVLPLVPPYLAFLAGVSLDQLTGEGQEAAARATDGRKVMMTAFSFVLGFSTVFVLLGASASFLGQFVASNIQILGYVGGVLIIIMGLHFLGVFRIGLLYREARVHVDRKPAGPLGAYVIGLAFAFGWTPCVGPILATILFVAGAEDTVARGALLLSAYALGIGVPFMVAAAFAGPFMRFMVGFRRHLGIVEKVMGLFLVVTGVAFLTGQMATFSFWLLETFPVLQSVG</sequence>
<evidence type="ECO:0000313" key="9">
    <source>
        <dbReference type="EMBL" id="PTW60005.1"/>
    </source>
</evidence>
<dbReference type="InterPro" id="IPR051790">
    <property type="entry name" value="Cytochrome_c-biogenesis_DsbD"/>
</dbReference>
<evidence type="ECO:0000259" key="8">
    <source>
        <dbReference type="Pfam" id="PF02683"/>
    </source>
</evidence>
<gene>
    <name evidence="9" type="ORF">C8N35_1055</name>
</gene>
<dbReference type="GO" id="GO:0016020">
    <property type="term" value="C:membrane"/>
    <property type="evidence" value="ECO:0007669"/>
    <property type="project" value="UniProtKB-SubCell"/>
</dbReference>
<feature type="transmembrane region" description="Helical" evidence="7">
    <location>
        <begin position="6"/>
        <end position="26"/>
    </location>
</feature>
<feature type="transmembrane region" description="Helical" evidence="7">
    <location>
        <begin position="134"/>
        <end position="163"/>
    </location>
</feature>
<dbReference type="EMBL" id="QAYG01000005">
    <property type="protein sequence ID" value="PTW60005.1"/>
    <property type="molecule type" value="Genomic_DNA"/>
</dbReference>
<dbReference type="GO" id="GO:0017004">
    <property type="term" value="P:cytochrome complex assembly"/>
    <property type="evidence" value="ECO:0007669"/>
    <property type="project" value="UniProtKB-KW"/>
</dbReference>
<feature type="transmembrane region" description="Helical" evidence="7">
    <location>
        <begin position="93"/>
        <end position="113"/>
    </location>
</feature>
<dbReference type="PANTHER" id="PTHR31272:SF4">
    <property type="entry name" value="CYTOCHROME C-TYPE BIOGENESIS PROTEIN HI_1454-RELATED"/>
    <property type="match status" value="1"/>
</dbReference>
<evidence type="ECO:0000256" key="5">
    <source>
        <dbReference type="ARBA" id="ARBA00022989"/>
    </source>
</evidence>
<evidence type="ECO:0000256" key="4">
    <source>
        <dbReference type="ARBA" id="ARBA00022748"/>
    </source>
</evidence>
<name>A0A2T5V8B3_9HYPH</name>
<dbReference type="Proteomes" id="UP000244081">
    <property type="component" value="Unassembled WGS sequence"/>
</dbReference>
<reference evidence="9 10" key="1">
    <citation type="submission" date="2018-04" db="EMBL/GenBank/DDBJ databases">
        <title>Genomic Encyclopedia of Archaeal and Bacterial Type Strains, Phase II (KMG-II): from individual species to whole genera.</title>
        <authorList>
            <person name="Goeker M."/>
        </authorList>
    </citation>
    <scope>NUCLEOTIDE SEQUENCE [LARGE SCALE GENOMIC DNA]</scope>
    <source>
        <strain evidence="9 10">DSM 23382</strain>
    </source>
</reference>